<feature type="domain" description="HipA-like C-terminal" evidence="4">
    <location>
        <begin position="55"/>
        <end position="276"/>
    </location>
</feature>
<keyword evidence="2" id="KW-0808">Transferase</keyword>
<comment type="similarity">
    <text evidence="1">Belongs to the HipA Ser/Thr kinase family.</text>
</comment>
<organism evidence="5 6">
    <name type="scientific">Empedobacter falsenii</name>
    <dbReference type="NCBI Taxonomy" id="343874"/>
    <lineage>
        <taxon>Bacteria</taxon>
        <taxon>Pseudomonadati</taxon>
        <taxon>Bacteroidota</taxon>
        <taxon>Flavobacteriia</taxon>
        <taxon>Flavobacteriales</taxon>
        <taxon>Weeksellaceae</taxon>
        <taxon>Empedobacter</taxon>
    </lineage>
</organism>
<dbReference type="AlphaFoldDB" id="A0A376G5F4"/>
<evidence type="ECO:0000259" key="4">
    <source>
        <dbReference type="Pfam" id="PF07804"/>
    </source>
</evidence>
<evidence type="ECO:0000256" key="3">
    <source>
        <dbReference type="ARBA" id="ARBA00022777"/>
    </source>
</evidence>
<dbReference type="GO" id="GO:0005829">
    <property type="term" value="C:cytosol"/>
    <property type="evidence" value="ECO:0007669"/>
    <property type="project" value="TreeGrafter"/>
</dbReference>
<gene>
    <name evidence="5" type="ORF">NCTC13456_01270</name>
</gene>
<accession>A0A376G5F4</accession>
<evidence type="ECO:0000313" key="6">
    <source>
        <dbReference type="Proteomes" id="UP000254737"/>
    </source>
</evidence>
<dbReference type="Pfam" id="PF07804">
    <property type="entry name" value="HipA_C"/>
    <property type="match status" value="1"/>
</dbReference>
<dbReference type="GO" id="GO:0003677">
    <property type="term" value="F:DNA binding"/>
    <property type="evidence" value="ECO:0007669"/>
    <property type="project" value="UniProtKB-KW"/>
</dbReference>
<dbReference type="Gene3D" id="1.10.1070.20">
    <property type="match status" value="1"/>
</dbReference>
<proteinExistence type="inferred from homology"/>
<evidence type="ECO:0000313" key="5">
    <source>
        <dbReference type="EMBL" id="STD54920.1"/>
    </source>
</evidence>
<reference evidence="5 6" key="1">
    <citation type="submission" date="2018-06" db="EMBL/GenBank/DDBJ databases">
        <authorList>
            <consortium name="Pathogen Informatics"/>
            <person name="Doyle S."/>
        </authorList>
    </citation>
    <scope>NUCLEOTIDE SEQUENCE [LARGE SCALE GENOMIC DNA]</scope>
    <source>
        <strain evidence="5 6">NCTC13456</strain>
    </source>
</reference>
<dbReference type="GO" id="GO:0004674">
    <property type="term" value="F:protein serine/threonine kinase activity"/>
    <property type="evidence" value="ECO:0007669"/>
    <property type="project" value="TreeGrafter"/>
</dbReference>
<dbReference type="PANTHER" id="PTHR37419">
    <property type="entry name" value="SERINE/THREONINE-PROTEIN KINASE TOXIN HIPA"/>
    <property type="match status" value="1"/>
</dbReference>
<dbReference type="InterPro" id="IPR012893">
    <property type="entry name" value="HipA-like_C"/>
</dbReference>
<evidence type="ECO:0000256" key="1">
    <source>
        <dbReference type="ARBA" id="ARBA00010164"/>
    </source>
</evidence>
<evidence type="ECO:0000256" key="2">
    <source>
        <dbReference type="ARBA" id="ARBA00022679"/>
    </source>
</evidence>
<protein>
    <submittedName>
        <fullName evidence="5">Putative DNA-binding transcriptional regulator</fullName>
    </submittedName>
</protein>
<name>A0A376G5F4_9FLAO</name>
<dbReference type="PANTHER" id="PTHR37419:SF1">
    <property type="entry name" value="SERINE_THREONINE-PROTEIN KINASE TOXIN HIPA"/>
    <property type="match status" value="1"/>
</dbReference>
<dbReference type="EMBL" id="UFXS01000001">
    <property type="protein sequence ID" value="STD54920.1"/>
    <property type="molecule type" value="Genomic_DNA"/>
</dbReference>
<sequence length="315" mass="36443">MIKCLSCYKELAENETDFHSKCSKKIFGSTTPPLIEFDSKQLEELAKELIVKSVAVTGVQPKLSLNLISDINKQSRFTIVDLEGNYILKPASKEYIDLPENEDLTMHLAELVKIKTATHTLIRLNSGELAYLTKRFDRKNEDKIAVEDFCQLTENLTEHKYRGSIEKIGKLIYQLTKNSGFEAQKLFEIVLFNYLTANADMHLKNYSLIENDFNEYELSPAYDLLNTLLLIPDDKEESALTINGKKNRLKIEDFNQLAKTLKIPNKSVESIYKRFIKIRLKWIDFVEISFLNKDTKQAYIETLNTRFNKLFSSNN</sequence>
<dbReference type="Proteomes" id="UP000254737">
    <property type="component" value="Unassembled WGS sequence"/>
</dbReference>
<keyword evidence="3" id="KW-0418">Kinase</keyword>
<dbReference type="RefSeq" id="WP_114999431.1">
    <property type="nucleotide sequence ID" value="NZ_UFXS01000001.1"/>
</dbReference>
<keyword evidence="5" id="KW-0238">DNA-binding</keyword>
<dbReference type="InterPro" id="IPR052028">
    <property type="entry name" value="HipA_Ser/Thr_kinase"/>
</dbReference>